<evidence type="ECO:0000313" key="9">
    <source>
        <dbReference type="Proteomes" id="UP001244552"/>
    </source>
</evidence>
<evidence type="ECO:0000256" key="5">
    <source>
        <dbReference type="ARBA" id="ARBA00023002"/>
    </source>
</evidence>
<dbReference type="InterPro" id="IPR036188">
    <property type="entry name" value="FAD/NAD-bd_sf"/>
</dbReference>
<evidence type="ECO:0000259" key="6">
    <source>
        <dbReference type="Pfam" id="PF01266"/>
    </source>
</evidence>
<evidence type="ECO:0000256" key="3">
    <source>
        <dbReference type="ARBA" id="ARBA00022630"/>
    </source>
</evidence>
<dbReference type="Proteomes" id="UP001244552">
    <property type="component" value="Unassembled WGS sequence"/>
</dbReference>
<protein>
    <submittedName>
        <fullName evidence="8">Choline dehydrogenase-like flavoprotein</fullName>
    </submittedName>
</protein>
<evidence type="ECO:0000259" key="7">
    <source>
        <dbReference type="Pfam" id="PF05199"/>
    </source>
</evidence>
<evidence type="ECO:0000256" key="1">
    <source>
        <dbReference type="ARBA" id="ARBA00001974"/>
    </source>
</evidence>
<organism evidence="8 9">
    <name type="scientific">Azospirillum picis</name>
    <dbReference type="NCBI Taxonomy" id="488438"/>
    <lineage>
        <taxon>Bacteria</taxon>
        <taxon>Pseudomonadati</taxon>
        <taxon>Pseudomonadota</taxon>
        <taxon>Alphaproteobacteria</taxon>
        <taxon>Rhodospirillales</taxon>
        <taxon>Azospirillaceae</taxon>
        <taxon>Azospirillum</taxon>
    </lineage>
</organism>
<comment type="similarity">
    <text evidence="2">Belongs to the GMC oxidoreductase family.</text>
</comment>
<dbReference type="RefSeq" id="WP_209982071.1">
    <property type="nucleotide sequence ID" value="NZ_JAGINO010000007.1"/>
</dbReference>
<dbReference type="PANTHER" id="PTHR42784">
    <property type="entry name" value="PYRANOSE 2-OXIDASE"/>
    <property type="match status" value="1"/>
</dbReference>
<dbReference type="InterPro" id="IPR007867">
    <property type="entry name" value="GMC_OxRtase_C"/>
</dbReference>
<evidence type="ECO:0000313" key="8">
    <source>
        <dbReference type="EMBL" id="MDQ0533626.1"/>
    </source>
</evidence>
<dbReference type="Pfam" id="PF05199">
    <property type="entry name" value="GMC_oxred_C"/>
    <property type="match status" value="1"/>
</dbReference>
<evidence type="ECO:0000256" key="2">
    <source>
        <dbReference type="ARBA" id="ARBA00010790"/>
    </source>
</evidence>
<keyword evidence="4" id="KW-0274">FAD</keyword>
<keyword evidence="5" id="KW-0560">Oxidoreductase</keyword>
<dbReference type="InterPro" id="IPR006076">
    <property type="entry name" value="FAD-dep_OxRdtase"/>
</dbReference>
<dbReference type="Gene3D" id="3.50.50.60">
    <property type="entry name" value="FAD/NAD(P)-binding domain"/>
    <property type="match status" value="2"/>
</dbReference>
<dbReference type="EMBL" id="JAUSVU010000007">
    <property type="protein sequence ID" value="MDQ0533626.1"/>
    <property type="molecule type" value="Genomic_DNA"/>
</dbReference>
<name>A0ABU0MK84_9PROT</name>
<dbReference type="SUPFAM" id="SSF51905">
    <property type="entry name" value="FAD/NAD(P)-binding domain"/>
    <property type="match status" value="1"/>
</dbReference>
<feature type="domain" description="FAD dependent oxidoreductase" evidence="6">
    <location>
        <begin position="17"/>
        <end position="239"/>
    </location>
</feature>
<dbReference type="Pfam" id="PF01266">
    <property type="entry name" value="DAO"/>
    <property type="match status" value="1"/>
</dbReference>
<dbReference type="InterPro" id="IPR051473">
    <property type="entry name" value="P2Ox-like"/>
</dbReference>
<reference evidence="8 9" key="1">
    <citation type="submission" date="2023-07" db="EMBL/GenBank/DDBJ databases">
        <title>Genomic Encyclopedia of Type Strains, Phase IV (KMG-IV): sequencing the most valuable type-strain genomes for metagenomic binning, comparative biology and taxonomic classification.</title>
        <authorList>
            <person name="Goeker M."/>
        </authorList>
    </citation>
    <scope>NUCLEOTIDE SEQUENCE [LARGE SCALE GENOMIC DNA]</scope>
    <source>
        <strain evidence="8 9">DSM 19922</strain>
    </source>
</reference>
<gene>
    <name evidence="8" type="ORF">QO018_002484</name>
</gene>
<keyword evidence="3" id="KW-0285">Flavoprotein</keyword>
<evidence type="ECO:0000256" key="4">
    <source>
        <dbReference type="ARBA" id="ARBA00022827"/>
    </source>
</evidence>
<keyword evidence="9" id="KW-1185">Reference proteome</keyword>
<proteinExistence type="inferred from homology"/>
<accession>A0ABU0MK84</accession>
<dbReference type="PANTHER" id="PTHR42784:SF1">
    <property type="entry name" value="PYRANOSE 2-OXIDASE"/>
    <property type="match status" value="1"/>
</dbReference>
<comment type="cofactor">
    <cofactor evidence="1">
        <name>FAD</name>
        <dbReference type="ChEBI" id="CHEBI:57692"/>
    </cofactor>
</comment>
<comment type="caution">
    <text evidence="8">The sequence shown here is derived from an EMBL/GenBank/DDBJ whole genome shotgun (WGS) entry which is preliminary data.</text>
</comment>
<sequence>MLRDARHVLNGTHIDCDLCVIGGGAAGLTIARELAGSACSLVLLEGGGLEVDGISQALYAGRNVGLPYERLTTARSRYLGGSTNCWGGFSRPLEPSDFAARPWIPGSGWPIPREAMMPYYERAQEVLGLGPFDYGTDFWLDQVGGPRAGLFPVDGGGGPDAVGGGFENRVAQLSPPIRMGEAYRAEIGQAANITAFLNANVTGLDTNPTATAVERVQVRTLDGPGFTVGARMFVLCCGGIENARILLLSNRVQANGLGNGSDQVGRCFADHPRFKTAPVRLTDQARHRTLYDVSLCLARRRLRRPHPSVALALSPTADLQERHALPNSRTYLVASYHSGALDAFKAMRDLKLLPSRHRCRRHGVPEEEAANLLRNAGPRILRNMPQLAHALFDSTIDPGWLPRRFVLETVLEPIPNPDSRVTLDHATDPFGRNLPRVDWRLTDQDRRGAAETQRLLRAELLRRGLIRTDGPAGAPPDAATGMAAGAEMAPEMAPEMADVGWCWHHMGTTRMSVSPRHGVVDPDGQVHGVGNLYVAGSSVFPTMGADHPTMTIVALALRLTERLVALLEDGRNSPPAPAIAASR</sequence>
<feature type="domain" description="Glucose-methanol-choline oxidoreductase C-terminal" evidence="7">
    <location>
        <begin position="415"/>
        <end position="556"/>
    </location>
</feature>